<feature type="active site" evidence="1">
    <location>
        <position position="46"/>
    </location>
</feature>
<dbReference type="Pfam" id="PF02567">
    <property type="entry name" value="PhzC-PhzF"/>
    <property type="match status" value="1"/>
</dbReference>
<protein>
    <submittedName>
        <fullName evidence="2">PhzF family phenazine biosynthesis protein</fullName>
    </submittedName>
</protein>
<evidence type="ECO:0000313" key="3">
    <source>
        <dbReference type="Proteomes" id="UP000280501"/>
    </source>
</evidence>
<dbReference type="NCBIfam" id="TIGR00654">
    <property type="entry name" value="PhzF_family"/>
    <property type="match status" value="1"/>
</dbReference>
<dbReference type="Proteomes" id="UP000280501">
    <property type="component" value="Unassembled WGS sequence"/>
</dbReference>
<dbReference type="PANTHER" id="PTHR13774">
    <property type="entry name" value="PHENAZINE BIOSYNTHESIS PROTEIN"/>
    <property type="match status" value="1"/>
</dbReference>
<name>A0A3N4YP99_9MICO</name>
<dbReference type="GO" id="GO:0005737">
    <property type="term" value="C:cytoplasm"/>
    <property type="evidence" value="ECO:0007669"/>
    <property type="project" value="TreeGrafter"/>
</dbReference>
<dbReference type="SUPFAM" id="SSF54506">
    <property type="entry name" value="Diaminopimelate epimerase-like"/>
    <property type="match status" value="1"/>
</dbReference>
<dbReference type="InterPro" id="IPR003719">
    <property type="entry name" value="Phenazine_PhzF-like"/>
</dbReference>
<organism evidence="2 3">
    <name type="scientific">Myceligenerans xiligouense</name>
    <dbReference type="NCBI Taxonomy" id="253184"/>
    <lineage>
        <taxon>Bacteria</taxon>
        <taxon>Bacillati</taxon>
        <taxon>Actinomycetota</taxon>
        <taxon>Actinomycetes</taxon>
        <taxon>Micrococcales</taxon>
        <taxon>Promicromonosporaceae</taxon>
        <taxon>Myceligenerans</taxon>
    </lineage>
</organism>
<dbReference type="OrthoDB" id="9788221at2"/>
<reference evidence="2 3" key="1">
    <citation type="submission" date="2018-11" db="EMBL/GenBank/DDBJ databases">
        <title>Sequencing the genomes of 1000 actinobacteria strains.</title>
        <authorList>
            <person name="Klenk H.-P."/>
        </authorList>
    </citation>
    <scope>NUCLEOTIDE SEQUENCE [LARGE SCALE GENOMIC DNA]</scope>
    <source>
        <strain evidence="2 3">DSM 15700</strain>
    </source>
</reference>
<dbReference type="PANTHER" id="PTHR13774:SF32">
    <property type="entry name" value="ANTISENSE-ENHANCING SEQUENCE 1"/>
    <property type="match status" value="1"/>
</dbReference>
<dbReference type="PIRSF" id="PIRSF016184">
    <property type="entry name" value="PhzC_PhzF"/>
    <property type="match status" value="1"/>
</dbReference>
<accession>A0A3N4YP99</accession>
<dbReference type="RefSeq" id="WP_123813492.1">
    <property type="nucleotide sequence ID" value="NZ_RKQZ01000001.1"/>
</dbReference>
<dbReference type="Gene3D" id="3.10.310.10">
    <property type="entry name" value="Diaminopimelate Epimerase, Chain A, domain 1"/>
    <property type="match status" value="2"/>
</dbReference>
<proteinExistence type="predicted"/>
<evidence type="ECO:0000256" key="1">
    <source>
        <dbReference type="PIRSR" id="PIRSR016184-1"/>
    </source>
</evidence>
<comment type="caution">
    <text evidence="2">The sequence shown here is derived from an EMBL/GenBank/DDBJ whole genome shotgun (WGS) entry which is preliminary data.</text>
</comment>
<sequence length="291" mass="30597">MVLPFRQVNVFSGSPTGGNPVAVVHDADGLTDEQMAAFARWTNLSETTFLLSPTDPAADYRVRIFTPSDELPFAGHPTLGTAHAWLEAGGTPAGGAVVQECGVGLVTVRIQEPADGEPRRAGSSLLAFAAPPLIRSGPVSEEDRARIARALRIDVSDIARAAWVDNGPGWVGVQLRDAEAVLALRIDPARFADLKIGVIGPHSPADRRRLGADVEVRAFVPSLGVSEDPVTGSLNASLGQWLAGEVLPSSYVASQGTVLGREGRAHVTKTDEGEVWLMGETITTITGEVGL</sequence>
<keyword evidence="3" id="KW-1185">Reference proteome</keyword>
<gene>
    <name evidence="2" type="ORF">EDD34_0893</name>
</gene>
<dbReference type="EMBL" id="RKQZ01000001">
    <property type="protein sequence ID" value="RPF20310.1"/>
    <property type="molecule type" value="Genomic_DNA"/>
</dbReference>
<dbReference type="GO" id="GO:0016853">
    <property type="term" value="F:isomerase activity"/>
    <property type="evidence" value="ECO:0007669"/>
    <property type="project" value="TreeGrafter"/>
</dbReference>
<evidence type="ECO:0000313" key="2">
    <source>
        <dbReference type="EMBL" id="RPF20310.1"/>
    </source>
</evidence>
<dbReference type="AlphaFoldDB" id="A0A3N4YP99"/>